<feature type="domain" description="DUF5641" evidence="1">
    <location>
        <begin position="93"/>
        <end position="145"/>
    </location>
</feature>
<dbReference type="AlphaFoldDB" id="A0A8X6WHT0"/>
<evidence type="ECO:0000259" key="1">
    <source>
        <dbReference type="Pfam" id="PF18701"/>
    </source>
</evidence>
<reference evidence="2" key="1">
    <citation type="submission" date="2020-08" db="EMBL/GenBank/DDBJ databases">
        <title>Multicomponent nature underlies the extraordinary mechanical properties of spider dragline silk.</title>
        <authorList>
            <person name="Kono N."/>
            <person name="Nakamura H."/>
            <person name="Mori M."/>
            <person name="Yoshida Y."/>
            <person name="Ohtoshi R."/>
            <person name="Malay A.D."/>
            <person name="Moran D.A.P."/>
            <person name="Tomita M."/>
            <person name="Numata K."/>
            <person name="Arakawa K."/>
        </authorList>
    </citation>
    <scope>NUCLEOTIDE SEQUENCE</scope>
</reference>
<dbReference type="Proteomes" id="UP000887159">
    <property type="component" value="Unassembled WGS sequence"/>
</dbReference>
<evidence type="ECO:0000313" key="3">
    <source>
        <dbReference type="Proteomes" id="UP000887159"/>
    </source>
</evidence>
<proteinExistence type="predicted"/>
<protein>
    <recommendedName>
        <fullName evidence="1">DUF5641 domain-containing protein</fullName>
    </recommendedName>
</protein>
<comment type="caution">
    <text evidence="2">The sequence shown here is derived from an EMBL/GenBank/DDBJ whole genome shotgun (WGS) entry which is preliminary data.</text>
</comment>
<sequence length="188" mass="21404">MDSWPNQPKRNDQTSSVSKEKKRTAFSFPVAVNCDFIDSLFLKFSSFTKIIDIFAFSFRYITNCKARVGKMKNLDSKRYRATTSKQLMGNLPTHRVGEIVIIKKDNIPPEIWPLGKLIETHPGKDGVLPVVKTNYKHCQRAYSRLDDFEHGCLDEIRKPGWSYRATIHPNAPFGSACAKMPATMFVGN</sequence>
<keyword evidence="3" id="KW-1185">Reference proteome</keyword>
<accession>A0A8X6WHT0</accession>
<name>A0A8X6WHT0_TRICX</name>
<dbReference type="Pfam" id="PF18701">
    <property type="entry name" value="DUF5641"/>
    <property type="match status" value="1"/>
</dbReference>
<dbReference type="InterPro" id="IPR040676">
    <property type="entry name" value="DUF5641"/>
</dbReference>
<organism evidence="2 3">
    <name type="scientific">Trichonephila clavipes</name>
    <name type="common">Golden silk orbweaver</name>
    <name type="synonym">Nephila clavipes</name>
    <dbReference type="NCBI Taxonomy" id="2585209"/>
    <lineage>
        <taxon>Eukaryota</taxon>
        <taxon>Metazoa</taxon>
        <taxon>Ecdysozoa</taxon>
        <taxon>Arthropoda</taxon>
        <taxon>Chelicerata</taxon>
        <taxon>Arachnida</taxon>
        <taxon>Araneae</taxon>
        <taxon>Araneomorphae</taxon>
        <taxon>Entelegynae</taxon>
        <taxon>Araneoidea</taxon>
        <taxon>Nephilidae</taxon>
        <taxon>Trichonephila</taxon>
    </lineage>
</organism>
<dbReference type="EMBL" id="BMAU01021430">
    <property type="protein sequence ID" value="GFY35020.1"/>
    <property type="molecule type" value="Genomic_DNA"/>
</dbReference>
<gene>
    <name evidence="2" type="ORF">TNCV_5043961</name>
</gene>
<evidence type="ECO:0000313" key="2">
    <source>
        <dbReference type="EMBL" id="GFY35020.1"/>
    </source>
</evidence>